<evidence type="ECO:0000313" key="6">
    <source>
        <dbReference type="Proteomes" id="UP001583172"/>
    </source>
</evidence>
<dbReference type="Proteomes" id="UP001583172">
    <property type="component" value="Unassembled WGS sequence"/>
</dbReference>
<name>A0ABR3V2D3_HUMIN</name>
<evidence type="ECO:0000256" key="3">
    <source>
        <dbReference type="ARBA" id="ARBA00023006"/>
    </source>
</evidence>
<evidence type="ECO:0000256" key="2">
    <source>
        <dbReference type="ARBA" id="ARBA00018874"/>
    </source>
</evidence>
<organism evidence="5 6">
    <name type="scientific">Humicola insolens</name>
    <name type="common">Soft-rot fungus</name>
    <dbReference type="NCBI Taxonomy" id="85995"/>
    <lineage>
        <taxon>Eukaryota</taxon>
        <taxon>Fungi</taxon>
        <taxon>Dikarya</taxon>
        <taxon>Ascomycota</taxon>
        <taxon>Pezizomycotina</taxon>
        <taxon>Sordariomycetes</taxon>
        <taxon>Sordariomycetidae</taxon>
        <taxon>Sordariales</taxon>
        <taxon>Chaetomiaceae</taxon>
        <taxon>Mycothermus</taxon>
    </lineage>
</organism>
<dbReference type="EMBL" id="JAZGSY010000514">
    <property type="protein sequence ID" value="KAL1835897.1"/>
    <property type="molecule type" value="Genomic_DNA"/>
</dbReference>
<gene>
    <name evidence="5" type="ORF">VTJ49DRAFT_5909</name>
</gene>
<feature type="region of interest" description="Disordered" evidence="4">
    <location>
        <begin position="220"/>
        <end position="292"/>
    </location>
</feature>
<proteinExistence type="inferred from homology"/>
<protein>
    <recommendedName>
        <fullName evidence="2">Autophagy-related protein 101</fullName>
    </recommendedName>
</protein>
<evidence type="ECO:0000256" key="4">
    <source>
        <dbReference type="SAM" id="MobiDB-lite"/>
    </source>
</evidence>
<dbReference type="PANTHER" id="PTHR13292">
    <property type="entry name" value="AUTOPHAGY-RELATED PROTEIN 101"/>
    <property type="match status" value="1"/>
</dbReference>
<dbReference type="InterPro" id="IPR012445">
    <property type="entry name" value="ATG101"/>
</dbReference>
<feature type="compositionally biased region" description="Polar residues" evidence="4">
    <location>
        <begin position="267"/>
        <end position="276"/>
    </location>
</feature>
<dbReference type="PANTHER" id="PTHR13292:SF0">
    <property type="entry name" value="AUTOPHAGY-RELATED PROTEIN 101"/>
    <property type="match status" value="1"/>
</dbReference>
<keyword evidence="3" id="KW-0072">Autophagy</keyword>
<keyword evidence="6" id="KW-1185">Reference proteome</keyword>
<comment type="similarity">
    <text evidence="1">Belongs to the ATG101 family.</text>
</comment>
<feature type="compositionally biased region" description="Gly residues" evidence="4">
    <location>
        <begin position="277"/>
        <end position="291"/>
    </location>
</feature>
<reference evidence="5 6" key="1">
    <citation type="journal article" date="2024" name="Commun. Biol.">
        <title>Comparative genomic analysis of thermophilic fungi reveals convergent evolutionary adaptations and gene losses.</title>
        <authorList>
            <person name="Steindorff A.S."/>
            <person name="Aguilar-Pontes M.V."/>
            <person name="Robinson A.J."/>
            <person name="Andreopoulos B."/>
            <person name="LaButti K."/>
            <person name="Kuo A."/>
            <person name="Mondo S."/>
            <person name="Riley R."/>
            <person name="Otillar R."/>
            <person name="Haridas S."/>
            <person name="Lipzen A."/>
            <person name="Grimwood J."/>
            <person name="Schmutz J."/>
            <person name="Clum A."/>
            <person name="Reid I.D."/>
            <person name="Moisan M.C."/>
            <person name="Butler G."/>
            <person name="Nguyen T.T.M."/>
            <person name="Dewar K."/>
            <person name="Conant G."/>
            <person name="Drula E."/>
            <person name="Henrissat B."/>
            <person name="Hansel C."/>
            <person name="Singer S."/>
            <person name="Hutchinson M.I."/>
            <person name="de Vries R.P."/>
            <person name="Natvig D.O."/>
            <person name="Powell A.J."/>
            <person name="Tsang A."/>
            <person name="Grigoriev I.V."/>
        </authorList>
    </citation>
    <scope>NUCLEOTIDE SEQUENCE [LARGE SCALE GENOMIC DNA]</scope>
    <source>
        <strain evidence="5 6">CBS 620.91</strain>
    </source>
</reference>
<evidence type="ECO:0000313" key="5">
    <source>
        <dbReference type="EMBL" id="KAL1835897.1"/>
    </source>
</evidence>
<evidence type="ECO:0000256" key="1">
    <source>
        <dbReference type="ARBA" id="ARBA00007130"/>
    </source>
</evidence>
<sequence>MDRHSPPEFILEAFADPSSVRDIVRGILHTIFFLRYFPTILPQTRDVLGLELAYIPDAEIETLIDQRVAALARQLEAERHQPHSTGGGLGGYIRGGGGSPSTVGGGGRGQITIQFLEKRRRKTWYALRGDDEVPWESWTVKVTVADPRTEGGAFFFPIQFPSLLPPIQSPFVSIDSHLAHPGLLTLNKTERAKLRRASETTLHNTIMKAVTLANAHKDHIPPITTTESNPFPYQIHVGPPASGSSNTNSSSSAARPGSPLKEGPLSPSRSRATPTSGSGGGGGGGGGGAGGVAAAAAGWATRMGIY</sequence>
<feature type="compositionally biased region" description="Low complexity" evidence="4">
    <location>
        <begin position="238"/>
        <end position="253"/>
    </location>
</feature>
<comment type="caution">
    <text evidence="5">The sequence shown here is derived from an EMBL/GenBank/DDBJ whole genome shotgun (WGS) entry which is preliminary data.</text>
</comment>
<accession>A0ABR3V2D3</accession>
<dbReference type="Pfam" id="PF07855">
    <property type="entry name" value="ATG101"/>
    <property type="match status" value="1"/>
</dbReference>